<protein>
    <submittedName>
        <fullName evidence="2">Uncharacterized protein</fullName>
    </submittedName>
</protein>
<dbReference type="EMBL" id="JAJSOF020000039">
    <property type="protein sequence ID" value="KAJ4426942.1"/>
    <property type="molecule type" value="Genomic_DNA"/>
</dbReference>
<evidence type="ECO:0000256" key="1">
    <source>
        <dbReference type="SAM" id="MobiDB-lite"/>
    </source>
</evidence>
<organism evidence="2 3">
    <name type="scientific">Periplaneta americana</name>
    <name type="common">American cockroach</name>
    <name type="synonym">Blatta americana</name>
    <dbReference type="NCBI Taxonomy" id="6978"/>
    <lineage>
        <taxon>Eukaryota</taxon>
        <taxon>Metazoa</taxon>
        <taxon>Ecdysozoa</taxon>
        <taxon>Arthropoda</taxon>
        <taxon>Hexapoda</taxon>
        <taxon>Insecta</taxon>
        <taxon>Pterygota</taxon>
        <taxon>Neoptera</taxon>
        <taxon>Polyneoptera</taxon>
        <taxon>Dictyoptera</taxon>
        <taxon>Blattodea</taxon>
        <taxon>Blattoidea</taxon>
        <taxon>Blattidae</taxon>
        <taxon>Blattinae</taxon>
        <taxon>Periplaneta</taxon>
    </lineage>
</organism>
<feature type="region of interest" description="Disordered" evidence="1">
    <location>
        <begin position="393"/>
        <end position="413"/>
    </location>
</feature>
<accession>A0ABQ8RYW7</accession>
<dbReference type="Proteomes" id="UP001148838">
    <property type="component" value="Unassembled WGS sequence"/>
</dbReference>
<comment type="caution">
    <text evidence="2">The sequence shown here is derived from an EMBL/GenBank/DDBJ whole genome shotgun (WGS) entry which is preliminary data.</text>
</comment>
<reference evidence="2 3" key="1">
    <citation type="journal article" date="2022" name="Allergy">
        <title>Genome assembly and annotation of Periplaneta americana reveal a comprehensive cockroach allergen profile.</title>
        <authorList>
            <person name="Wang L."/>
            <person name="Xiong Q."/>
            <person name="Saelim N."/>
            <person name="Wang L."/>
            <person name="Nong W."/>
            <person name="Wan A.T."/>
            <person name="Shi M."/>
            <person name="Liu X."/>
            <person name="Cao Q."/>
            <person name="Hui J.H.L."/>
            <person name="Sookrung N."/>
            <person name="Leung T.F."/>
            <person name="Tungtrongchitr A."/>
            <person name="Tsui S.K.W."/>
        </authorList>
    </citation>
    <scope>NUCLEOTIDE SEQUENCE [LARGE SCALE GENOMIC DNA]</scope>
    <source>
        <strain evidence="2">PWHHKU_190912</strain>
    </source>
</reference>
<gene>
    <name evidence="2" type="ORF">ANN_26741</name>
</gene>
<evidence type="ECO:0000313" key="2">
    <source>
        <dbReference type="EMBL" id="KAJ4426942.1"/>
    </source>
</evidence>
<sequence>MVTLLRYPHAAIAKSIKLHLHLWYLYEEVIVSGLFDSRVPYEMKKLMVAIMEHLLKRPRVNSHMFLGNRGIEQFFTENLRTLFKLLGISEVFLSKDPSKWKDDESYNKALKIVQELALVNDRAGEFRHPVSEIELSAAFCYELQASGKSRPQRIPTSFDVPTSDVSLPKANQTIGHVARMGESRNGYRVLVGRPEGKRPLGRPRRRWEDNIKMDLREVGYDDRDWINLAQDRDLWRAYVRAAMNLRSEVCPDKSKDQHHVLAIAFDYMQNISLPVIPVQGTFYLRQLNVNSFCIHDVKKNHATLYIYNEGIAKKGPNECTYDGDTAVKGTIFTRSHIDGLLVNTYKLLYNSDPRPSFPVRLAYETGKIDTPLKRIRRRQVPKKLDMEKLKNEEERRKFEEHFEEKTAELEFTP</sequence>
<name>A0ABQ8RYW7_PERAM</name>
<keyword evidence="3" id="KW-1185">Reference proteome</keyword>
<evidence type="ECO:0000313" key="3">
    <source>
        <dbReference type="Proteomes" id="UP001148838"/>
    </source>
</evidence>
<proteinExistence type="predicted"/>